<accession>A0A542YHW6</accession>
<dbReference type="AlphaFoldDB" id="A0A542YHW6"/>
<protein>
    <submittedName>
        <fullName evidence="1">Uncharacterized protein</fullName>
    </submittedName>
</protein>
<gene>
    <name evidence="1" type="ORF">FB562_0752</name>
</gene>
<comment type="caution">
    <text evidence="1">The sequence shown here is derived from an EMBL/GenBank/DDBJ whole genome shotgun (WGS) entry which is preliminary data.</text>
</comment>
<organism evidence="1 2">
    <name type="scientific">Homoserinimonas aerilata</name>
    <dbReference type="NCBI Taxonomy" id="1162970"/>
    <lineage>
        <taxon>Bacteria</taxon>
        <taxon>Bacillati</taxon>
        <taxon>Actinomycetota</taxon>
        <taxon>Actinomycetes</taxon>
        <taxon>Micrococcales</taxon>
        <taxon>Microbacteriaceae</taxon>
        <taxon>Homoserinimonas</taxon>
    </lineage>
</organism>
<reference evidence="1 2" key="1">
    <citation type="submission" date="2019-06" db="EMBL/GenBank/DDBJ databases">
        <title>Sequencing the genomes of 1000 actinobacteria strains.</title>
        <authorList>
            <person name="Klenk H.-P."/>
        </authorList>
    </citation>
    <scope>NUCLEOTIDE SEQUENCE [LARGE SCALE GENOMIC DNA]</scope>
    <source>
        <strain evidence="1 2">DSM 26477</strain>
    </source>
</reference>
<name>A0A542YHW6_9MICO</name>
<proteinExistence type="predicted"/>
<sequence length="70" mass="7496">MTSVVDMGTTHSAVALAWTEMASGVWLARREQDFAGLVEKLWGAGYRVTDCHGQVVGEYASFESACGKLG</sequence>
<dbReference type="OrthoDB" id="4978955at2"/>
<evidence type="ECO:0000313" key="2">
    <source>
        <dbReference type="Proteomes" id="UP000317998"/>
    </source>
</evidence>
<evidence type="ECO:0000313" key="1">
    <source>
        <dbReference type="EMBL" id="TQL47686.1"/>
    </source>
</evidence>
<dbReference type="EMBL" id="VFOM01000001">
    <property type="protein sequence ID" value="TQL47686.1"/>
    <property type="molecule type" value="Genomic_DNA"/>
</dbReference>
<dbReference type="RefSeq" id="WP_141879909.1">
    <property type="nucleotide sequence ID" value="NZ_VFOM01000001.1"/>
</dbReference>
<dbReference type="Proteomes" id="UP000317998">
    <property type="component" value="Unassembled WGS sequence"/>
</dbReference>
<keyword evidence="2" id="KW-1185">Reference proteome</keyword>